<feature type="compositionally biased region" description="Pro residues" evidence="2">
    <location>
        <begin position="52"/>
        <end position="61"/>
    </location>
</feature>
<evidence type="ECO:0000313" key="3">
    <source>
        <dbReference type="EMBL" id="SVA56001.1"/>
    </source>
</evidence>
<dbReference type="AlphaFoldDB" id="A0A381WUP5"/>
<keyword evidence="1" id="KW-0175">Coiled coil</keyword>
<gene>
    <name evidence="3" type="ORF">METZ01_LOCUS108855</name>
</gene>
<evidence type="ECO:0000256" key="1">
    <source>
        <dbReference type="SAM" id="Coils"/>
    </source>
</evidence>
<name>A0A381WUP5_9ZZZZ</name>
<evidence type="ECO:0000256" key="2">
    <source>
        <dbReference type="SAM" id="MobiDB-lite"/>
    </source>
</evidence>
<accession>A0A381WUP5</accession>
<reference evidence="3" key="1">
    <citation type="submission" date="2018-05" db="EMBL/GenBank/DDBJ databases">
        <authorList>
            <person name="Lanie J.A."/>
            <person name="Ng W.-L."/>
            <person name="Kazmierczak K.M."/>
            <person name="Andrzejewski T.M."/>
            <person name="Davidsen T.M."/>
            <person name="Wayne K.J."/>
            <person name="Tettelin H."/>
            <person name="Glass J.I."/>
            <person name="Rusch D."/>
            <person name="Podicherti R."/>
            <person name="Tsui H.-C.T."/>
            <person name="Winkler M.E."/>
        </authorList>
    </citation>
    <scope>NUCLEOTIDE SEQUENCE</scope>
</reference>
<feature type="region of interest" description="Disordered" evidence="2">
    <location>
        <begin position="1"/>
        <end position="29"/>
    </location>
</feature>
<organism evidence="3">
    <name type="scientific">marine metagenome</name>
    <dbReference type="NCBI Taxonomy" id="408172"/>
    <lineage>
        <taxon>unclassified sequences</taxon>
        <taxon>metagenomes</taxon>
        <taxon>ecological metagenomes</taxon>
    </lineage>
</organism>
<feature type="coiled-coil region" evidence="1">
    <location>
        <begin position="99"/>
        <end position="126"/>
    </location>
</feature>
<feature type="region of interest" description="Disordered" evidence="2">
    <location>
        <begin position="48"/>
        <end position="72"/>
    </location>
</feature>
<proteinExistence type="predicted"/>
<dbReference type="EMBL" id="UINC01012881">
    <property type="protein sequence ID" value="SVA56001.1"/>
    <property type="molecule type" value="Genomic_DNA"/>
</dbReference>
<protein>
    <submittedName>
        <fullName evidence="3">Uncharacterized protein</fullName>
    </submittedName>
</protein>
<sequence length="128" mass="13922">MADDPKSKDPKGKDPWVPKDLLREMKSFADNEGKQMVGLMRSAIRNVVNPNAEPPAEPSPETPEGSSDWVLPPRLTELLEAASEATGKTPAQLMAVCVSRSLEEVIRDEEAKRAAAKSKLNQLQQGGD</sequence>